<dbReference type="GO" id="GO:0004123">
    <property type="term" value="F:cystathionine gamma-lyase activity"/>
    <property type="evidence" value="ECO:0007669"/>
    <property type="project" value="TreeGrafter"/>
</dbReference>
<dbReference type="PIRSF" id="PIRSF001434">
    <property type="entry name" value="CGS"/>
    <property type="match status" value="1"/>
</dbReference>
<evidence type="ECO:0000313" key="10">
    <source>
        <dbReference type="Proteomes" id="UP000887540"/>
    </source>
</evidence>
<reference evidence="11" key="1">
    <citation type="submission" date="2022-11" db="UniProtKB">
        <authorList>
            <consortium name="WormBaseParasite"/>
        </authorList>
    </citation>
    <scope>IDENTIFICATION</scope>
</reference>
<keyword evidence="5 8" id="KW-0663">Pyridoxal phosphate</keyword>
<proteinExistence type="inferred from homology"/>
<dbReference type="PANTHER" id="PTHR11808">
    <property type="entry name" value="TRANS-SULFURATION ENZYME FAMILY MEMBER"/>
    <property type="match status" value="1"/>
</dbReference>
<protein>
    <recommendedName>
        <fullName evidence="4">cystathionine gamma-lyase</fullName>
        <ecNumber evidence="4">4.4.1.1</ecNumber>
    </recommendedName>
    <alternativeName>
        <fullName evidence="7">Gamma-cystathionase</fullName>
    </alternativeName>
</protein>
<dbReference type="Gene3D" id="3.90.1150.10">
    <property type="entry name" value="Aspartate Aminotransferase, domain 1"/>
    <property type="match status" value="1"/>
</dbReference>
<evidence type="ECO:0000313" key="11">
    <source>
        <dbReference type="WBParaSite" id="ACRNAN_scaffold1648.g28797.t1"/>
    </source>
</evidence>
<dbReference type="WBParaSite" id="ACRNAN_scaffold1648.g28797.t1">
    <property type="protein sequence ID" value="ACRNAN_scaffold1648.g28797.t1"/>
    <property type="gene ID" value="ACRNAN_scaffold1648.g28797"/>
</dbReference>
<organism evidence="10 11">
    <name type="scientific">Acrobeloides nanus</name>
    <dbReference type="NCBI Taxonomy" id="290746"/>
    <lineage>
        <taxon>Eukaryota</taxon>
        <taxon>Metazoa</taxon>
        <taxon>Ecdysozoa</taxon>
        <taxon>Nematoda</taxon>
        <taxon>Chromadorea</taxon>
        <taxon>Rhabditida</taxon>
        <taxon>Tylenchina</taxon>
        <taxon>Cephalobomorpha</taxon>
        <taxon>Cephaloboidea</taxon>
        <taxon>Cephalobidae</taxon>
        <taxon>Acrobeloides</taxon>
    </lineage>
</organism>
<dbReference type="GO" id="GO:0019346">
    <property type="term" value="P:transsulfuration"/>
    <property type="evidence" value="ECO:0007669"/>
    <property type="project" value="InterPro"/>
</dbReference>
<comment type="pathway">
    <text evidence="2">Amino-acid biosynthesis; L-cysteine biosynthesis; L-cysteine from L-homocysteine and L-serine: step 2/2.</text>
</comment>
<dbReference type="Pfam" id="PF01053">
    <property type="entry name" value="Cys_Met_Meta_PP"/>
    <property type="match status" value="1"/>
</dbReference>
<evidence type="ECO:0000256" key="5">
    <source>
        <dbReference type="ARBA" id="ARBA00022898"/>
    </source>
</evidence>
<feature type="modified residue" description="N6-(pyridoxal phosphate)lysine" evidence="8">
    <location>
        <position position="204"/>
    </location>
</feature>
<name>A0A914CYU4_9BILA</name>
<sequence length="387" mass="43448">MEKGFKHFATNAIHAAQNPDDHCHRQVIVPINLTTTFKQVEPGSFKQYDYTRTGNPTRSILEKNLATLENASYCRVFTSGLAAISSVIRLLRHGDHIVAAQDVFGGSSTYLNDVAIEQDGIDVNFVDFTDIKAVEAALKPNTKMVFFETPTNPLLKIVDIQAVTTLVKNYNKNILVVVDNTFLTPYFQRPLSFGVDIVVHSLTKYINGHTDVLMGAVMTNHEDIDKKLHNTQKVNGVVPSSFDCFLVIRSVKTLHVRMKEHMANALAIAKFLENHSKVDKVLYPMLESHPQHELHKKQTKGMSGIVSFYLKGNEEEVKKFVGKLKIFTLAATLGGTESLVMNPFLMAHYKISPEERRRIGVTEKLIRLSVGIEDQEDLIDDLKQALE</sequence>
<evidence type="ECO:0000256" key="4">
    <source>
        <dbReference type="ARBA" id="ARBA00012085"/>
    </source>
</evidence>
<keyword evidence="10" id="KW-1185">Reference proteome</keyword>
<dbReference type="GO" id="GO:0030170">
    <property type="term" value="F:pyridoxal phosphate binding"/>
    <property type="evidence" value="ECO:0007669"/>
    <property type="project" value="InterPro"/>
</dbReference>
<comment type="similarity">
    <text evidence="3 9">Belongs to the trans-sulfuration enzymes family.</text>
</comment>
<dbReference type="FunFam" id="3.90.1150.10:FF:000008">
    <property type="entry name" value="Cystathionine gamma-synthase"/>
    <property type="match status" value="1"/>
</dbReference>
<dbReference type="Gene3D" id="3.40.640.10">
    <property type="entry name" value="Type I PLP-dependent aspartate aminotransferase-like (Major domain)"/>
    <property type="match status" value="1"/>
</dbReference>
<dbReference type="SUPFAM" id="SSF53383">
    <property type="entry name" value="PLP-dependent transferases"/>
    <property type="match status" value="1"/>
</dbReference>
<evidence type="ECO:0000256" key="3">
    <source>
        <dbReference type="ARBA" id="ARBA00009077"/>
    </source>
</evidence>
<dbReference type="GO" id="GO:0005737">
    <property type="term" value="C:cytoplasm"/>
    <property type="evidence" value="ECO:0007669"/>
    <property type="project" value="TreeGrafter"/>
</dbReference>
<dbReference type="FunFam" id="3.40.640.10:FF:000009">
    <property type="entry name" value="Cystathionine gamma-synthase homolog"/>
    <property type="match status" value="1"/>
</dbReference>
<dbReference type="AlphaFoldDB" id="A0A914CYU4"/>
<dbReference type="Proteomes" id="UP000887540">
    <property type="component" value="Unplaced"/>
</dbReference>
<dbReference type="GO" id="GO:0019343">
    <property type="term" value="P:cysteine biosynthetic process via cystathionine"/>
    <property type="evidence" value="ECO:0007669"/>
    <property type="project" value="TreeGrafter"/>
</dbReference>
<evidence type="ECO:0000256" key="1">
    <source>
        <dbReference type="ARBA" id="ARBA00001933"/>
    </source>
</evidence>
<evidence type="ECO:0000256" key="8">
    <source>
        <dbReference type="PIRSR" id="PIRSR001434-2"/>
    </source>
</evidence>
<dbReference type="InterPro" id="IPR015421">
    <property type="entry name" value="PyrdxlP-dep_Trfase_major"/>
</dbReference>
<dbReference type="InterPro" id="IPR000277">
    <property type="entry name" value="Cys/Met-Metab_PyrdxlP-dep_enz"/>
</dbReference>
<keyword evidence="6" id="KW-0198">Cysteine biosynthesis</keyword>
<dbReference type="CDD" id="cd00614">
    <property type="entry name" value="CGS_like"/>
    <property type="match status" value="1"/>
</dbReference>
<evidence type="ECO:0000256" key="2">
    <source>
        <dbReference type="ARBA" id="ARBA00005038"/>
    </source>
</evidence>
<evidence type="ECO:0000256" key="6">
    <source>
        <dbReference type="ARBA" id="ARBA00023192"/>
    </source>
</evidence>
<dbReference type="InterPro" id="IPR015422">
    <property type="entry name" value="PyrdxlP-dep_Trfase_small"/>
</dbReference>
<dbReference type="InterPro" id="IPR015424">
    <property type="entry name" value="PyrdxlP-dep_Trfase"/>
</dbReference>
<keyword evidence="6" id="KW-0028">Amino-acid biosynthesis</keyword>
<dbReference type="PANTHER" id="PTHR11808:SF15">
    <property type="entry name" value="CYSTATHIONINE GAMMA-LYASE"/>
    <property type="match status" value="1"/>
</dbReference>
<accession>A0A914CYU4</accession>
<dbReference type="EC" id="4.4.1.1" evidence="4"/>
<comment type="cofactor">
    <cofactor evidence="1 9">
        <name>pyridoxal 5'-phosphate</name>
        <dbReference type="ChEBI" id="CHEBI:597326"/>
    </cofactor>
</comment>
<evidence type="ECO:0000256" key="9">
    <source>
        <dbReference type="RuleBase" id="RU362118"/>
    </source>
</evidence>
<evidence type="ECO:0000256" key="7">
    <source>
        <dbReference type="ARBA" id="ARBA00029853"/>
    </source>
</evidence>